<dbReference type="Proteomes" id="UP000509367">
    <property type="component" value="Chromosome"/>
</dbReference>
<dbReference type="GO" id="GO:0016020">
    <property type="term" value="C:membrane"/>
    <property type="evidence" value="ECO:0007669"/>
    <property type="project" value="InterPro"/>
</dbReference>
<dbReference type="PANTHER" id="PTHR22911">
    <property type="entry name" value="ACYL-MALONYL CONDENSING ENZYME-RELATED"/>
    <property type="match status" value="1"/>
</dbReference>
<dbReference type="InterPro" id="IPR037185">
    <property type="entry name" value="EmrE-like"/>
</dbReference>
<feature type="transmembrane region" description="Helical" evidence="1">
    <location>
        <begin position="261"/>
        <end position="280"/>
    </location>
</feature>
<feature type="transmembrane region" description="Helical" evidence="1">
    <location>
        <begin position="95"/>
        <end position="115"/>
    </location>
</feature>
<evidence type="ECO:0000313" key="4">
    <source>
        <dbReference type="Proteomes" id="UP000509367"/>
    </source>
</evidence>
<feature type="transmembrane region" description="Helical" evidence="1">
    <location>
        <begin position="237"/>
        <end position="255"/>
    </location>
</feature>
<dbReference type="InterPro" id="IPR000620">
    <property type="entry name" value="EamA_dom"/>
</dbReference>
<dbReference type="SUPFAM" id="SSF103481">
    <property type="entry name" value="Multidrug resistance efflux transporter EmrE"/>
    <property type="match status" value="2"/>
</dbReference>
<dbReference type="EMBL" id="CP054836">
    <property type="protein sequence ID" value="QKV18350.1"/>
    <property type="molecule type" value="Genomic_DNA"/>
</dbReference>
<dbReference type="KEGG" id="orm:HTY61_07725"/>
<feature type="domain" description="EamA" evidence="2">
    <location>
        <begin position="148"/>
        <end position="274"/>
    </location>
</feature>
<dbReference type="Pfam" id="PF00892">
    <property type="entry name" value="EamA"/>
    <property type="match status" value="1"/>
</dbReference>
<gene>
    <name evidence="3" type="ORF">HTY61_07725</name>
</gene>
<proteinExistence type="predicted"/>
<name>A0A6N1VBU4_9HYPH</name>
<keyword evidence="1" id="KW-0812">Transmembrane</keyword>
<evidence type="ECO:0000259" key="2">
    <source>
        <dbReference type="Pfam" id="PF00892"/>
    </source>
</evidence>
<feature type="transmembrane region" description="Helical" evidence="1">
    <location>
        <begin position="145"/>
        <end position="164"/>
    </location>
</feature>
<feature type="transmembrane region" description="Helical" evidence="1">
    <location>
        <begin position="122"/>
        <end position="139"/>
    </location>
</feature>
<organism evidence="3 4">
    <name type="scientific">Oricola thermophila</name>
    <dbReference type="NCBI Taxonomy" id="2742145"/>
    <lineage>
        <taxon>Bacteria</taxon>
        <taxon>Pseudomonadati</taxon>
        <taxon>Pseudomonadota</taxon>
        <taxon>Alphaproteobacteria</taxon>
        <taxon>Hyphomicrobiales</taxon>
        <taxon>Ahrensiaceae</taxon>
        <taxon>Oricola</taxon>
    </lineage>
</organism>
<evidence type="ECO:0000313" key="3">
    <source>
        <dbReference type="EMBL" id="QKV18350.1"/>
    </source>
</evidence>
<evidence type="ECO:0000256" key="1">
    <source>
        <dbReference type="SAM" id="Phobius"/>
    </source>
</evidence>
<dbReference type="RefSeq" id="WP_175276244.1">
    <property type="nucleotide sequence ID" value="NZ_CP054836.1"/>
</dbReference>
<feature type="transmembrane region" description="Helical" evidence="1">
    <location>
        <begin position="176"/>
        <end position="195"/>
    </location>
</feature>
<keyword evidence="1" id="KW-0472">Membrane</keyword>
<protein>
    <submittedName>
        <fullName evidence="3">DMT family transporter</fullName>
    </submittedName>
</protein>
<feature type="transmembrane region" description="Helical" evidence="1">
    <location>
        <begin position="69"/>
        <end position="89"/>
    </location>
</feature>
<reference evidence="3 4" key="1">
    <citation type="submission" date="2020-06" db="EMBL/GenBank/DDBJ databases">
        <title>Oricola thermophila sp. nov. isolated from a tidal sediments.</title>
        <authorList>
            <person name="Kwon K.K."/>
            <person name="Yang S.-H."/>
            <person name="Park M.-J."/>
        </authorList>
    </citation>
    <scope>NUCLEOTIDE SEQUENCE [LARGE SCALE GENOMIC DNA]</scope>
    <source>
        <strain evidence="3 4">MEBiC13590</strain>
    </source>
</reference>
<keyword evidence="4" id="KW-1185">Reference proteome</keyword>
<dbReference type="PANTHER" id="PTHR22911:SF137">
    <property type="entry name" value="SOLUTE CARRIER FAMILY 35 MEMBER G2-RELATED"/>
    <property type="match status" value="1"/>
</dbReference>
<sequence>MSPHQKGLLLTGIGGFVLTFDIPVLRLAAADIWTVQFVRSGLGIGVALLVWGIAGLWRKRAITFLPGRTGIIVAALYGCSAVLFIGAVFNTAAANVVFILAFNSMFAALLGWLALGERPHRVTLATMAVMMAAVTLIVGDGLRTGNYLGDLMALAAAFLIAIAITITRKSGRDMGFAPMAGGVIPASIAAVMLAAGDAGQLTVEAPWWLILNGAILIPVSFWLLATGPKYISGPEVAMFYLLETVLAPVWIWLIFGETPTAATLTGGAILVTALAAHSAWQFARQRGRQAEAVRSAAS</sequence>
<keyword evidence="1" id="KW-1133">Transmembrane helix</keyword>
<feature type="transmembrane region" description="Helical" evidence="1">
    <location>
        <begin position="207"/>
        <end position="225"/>
    </location>
</feature>
<dbReference type="AlphaFoldDB" id="A0A6N1VBU4"/>
<accession>A0A6N1VBU4</accession>
<feature type="transmembrane region" description="Helical" evidence="1">
    <location>
        <begin position="38"/>
        <end position="57"/>
    </location>
</feature>